<evidence type="ECO:0000313" key="3">
    <source>
        <dbReference type="Proteomes" id="UP000789739"/>
    </source>
</evidence>
<evidence type="ECO:0000313" key="2">
    <source>
        <dbReference type="EMBL" id="CAG8518399.1"/>
    </source>
</evidence>
<dbReference type="InterPro" id="IPR006571">
    <property type="entry name" value="TLDc_dom"/>
</dbReference>
<dbReference type="SUPFAM" id="SSF54695">
    <property type="entry name" value="POZ domain"/>
    <property type="match status" value="1"/>
</dbReference>
<organism evidence="2 3">
    <name type="scientific">Paraglomus brasilianum</name>
    <dbReference type="NCBI Taxonomy" id="144538"/>
    <lineage>
        <taxon>Eukaryota</taxon>
        <taxon>Fungi</taxon>
        <taxon>Fungi incertae sedis</taxon>
        <taxon>Mucoromycota</taxon>
        <taxon>Glomeromycotina</taxon>
        <taxon>Glomeromycetes</taxon>
        <taxon>Paraglomerales</taxon>
        <taxon>Paraglomeraceae</taxon>
        <taxon>Paraglomus</taxon>
    </lineage>
</organism>
<dbReference type="OrthoDB" id="2378754at2759"/>
<feature type="domain" description="BTB" evidence="1">
    <location>
        <begin position="35"/>
        <end position="108"/>
    </location>
</feature>
<comment type="caution">
    <text evidence="2">The sequence shown here is derived from an EMBL/GenBank/DDBJ whole genome shotgun (WGS) entry which is preliminary data.</text>
</comment>
<evidence type="ECO:0000259" key="1">
    <source>
        <dbReference type="PROSITE" id="PS50097"/>
    </source>
</evidence>
<protein>
    <submittedName>
        <fullName evidence="2">107_t:CDS:1</fullName>
    </submittedName>
</protein>
<accession>A0A9N9A5C7</accession>
<dbReference type="Proteomes" id="UP000789739">
    <property type="component" value="Unassembled WGS sequence"/>
</dbReference>
<name>A0A9N9A5C7_9GLOM</name>
<dbReference type="Pfam" id="PF00651">
    <property type="entry name" value="BTB"/>
    <property type="match status" value="1"/>
</dbReference>
<dbReference type="InterPro" id="IPR000210">
    <property type="entry name" value="BTB/POZ_dom"/>
</dbReference>
<reference evidence="2" key="1">
    <citation type="submission" date="2021-06" db="EMBL/GenBank/DDBJ databases">
        <authorList>
            <person name="Kallberg Y."/>
            <person name="Tangrot J."/>
            <person name="Rosling A."/>
        </authorList>
    </citation>
    <scope>NUCLEOTIDE SEQUENCE</scope>
    <source>
        <strain evidence="2">BR232B</strain>
    </source>
</reference>
<dbReference type="Gene3D" id="3.30.710.10">
    <property type="entry name" value="Potassium Channel Kv1.1, Chain A"/>
    <property type="match status" value="1"/>
</dbReference>
<dbReference type="Pfam" id="PF07534">
    <property type="entry name" value="TLD"/>
    <property type="match status" value="1"/>
</dbReference>
<gene>
    <name evidence="2" type="ORF">PBRASI_LOCUS3487</name>
</gene>
<dbReference type="SMART" id="SM00225">
    <property type="entry name" value="BTB"/>
    <property type="match status" value="1"/>
</dbReference>
<dbReference type="CDD" id="cd18186">
    <property type="entry name" value="BTB_POZ_ZBTB_KLHL-like"/>
    <property type="match status" value="1"/>
</dbReference>
<sequence>MSGLVTLSHQFNEHEIYFHRVGKGIRIPKNVSDDFDVVITVGEGSEEETFYCNSKALIKESPYFDTALSKLWAKKKNGMYILEHPNISPDAFEGILRYIGHGKTMISELDEIILLDVIVAADELLFHDLAGYIESYLINTYFQSVKDGLTIFLNKIVHHQQLNGLWRRLLRIINDHHTLLCNSADLPCLEKSALASILEDDSRIISQGKLWTVMLKWGMSRNPARSLEFTSWPDHDINVLADSLRELIPLIKFSNVSRNDFIQNVIPYQQVIPNTIENETLAGYLNRQKLIETEYSHIDIVLEDSVVINHSHAALIALWIESSKNKSGGATTERLRRLSKTLMRRRLKYKFTMCYRNSLLQFTWEDYYRQCNRKESMVAIAKVRDSLKLVGGFSPVGLIAPPQIPLNEEWERTFIFSIDGNGHFLQENAVASRMSTCRTDGYIFHSLFGPRFGESDLFINLGTRRCVCRQNYYSKPITDSRSFPFDEFEVFIVEKID</sequence>
<dbReference type="InterPro" id="IPR011333">
    <property type="entry name" value="SKP1/BTB/POZ_sf"/>
</dbReference>
<dbReference type="AlphaFoldDB" id="A0A9N9A5C7"/>
<keyword evidence="3" id="KW-1185">Reference proteome</keyword>
<dbReference type="EMBL" id="CAJVPI010000317">
    <property type="protein sequence ID" value="CAG8518399.1"/>
    <property type="molecule type" value="Genomic_DNA"/>
</dbReference>
<proteinExistence type="predicted"/>
<dbReference type="PROSITE" id="PS50097">
    <property type="entry name" value="BTB"/>
    <property type="match status" value="1"/>
</dbReference>